<evidence type="ECO:0000256" key="1">
    <source>
        <dbReference type="ARBA" id="ARBA00001968"/>
    </source>
</evidence>
<dbReference type="GO" id="GO:0046872">
    <property type="term" value="F:metal ion binding"/>
    <property type="evidence" value="ECO:0007669"/>
    <property type="project" value="UniProtKB-KW"/>
</dbReference>
<dbReference type="EMBL" id="JAZGQO010000015">
    <property type="protein sequence ID" value="KAK6169860.1"/>
    <property type="molecule type" value="Genomic_DNA"/>
</dbReference>
<gene>
    <name evidence="4" type="ORF">SNE40_020835</name>
</gene>
<comment type="cofactor">
    <cofactor evidence="1">
        <name>a divalent metal cation</name>
        <dbReference type="ChEBI" id="CHEBI:60240"/>
    </cofactor>
</comment>
<protein>
    <recommendedName>
        <fullName evidence="3">DDE Tnp4 domain-containing protein</fullName>
    </recommendedName>
</protein>
<dbReference type="InterPro" id="IPR027806">
    <property type="entry name" value="HARBI1_dom"/>
</dbReference>
<name>A0AAN8PGE5_PATCE</name>
<evidence type="ECO:0000313" key="5">
    <source>
        <dbReference type="Proteomes" id="UP001347796"/>
    </source>
</evidence>
<comment type="caution">
    <text evidence="4">The sequence shown here is derived from an EMBL/GenBank/DDBJ whole genome shotgun (WGS) entry which is preliminary data.</text>
</comment>
<keyword evidence="5" id="KW-1185">Reference proteome</keyword>
<evidence type="ECO:0000313" key="4">
    <source>
        <dbReference type="EMBL" id="KAK6169860.1"/>
    </source>
</evidence>
<evidence type="ECO:0000259" key="3">
    <source>
        <dbReference type="Pfam" id="PF13359"/>
    </source>
</evidence>
<sequence>MADRGIMVQDIFASKNVFVNTPTMLKGKSQLEPEQVIHDRRIASKRIHVERVIGLGKTYKILKKDLPASKRALGSRIVFVCYMLSNFRPSIVNRLA</sequence>
<organism evidence="4 5">
    <name type="scientific">Patella caerulea</name>
    <name type="common">Rayed Mediterranean limpet</name>
    <dbReference type="NCBI Taxonomy" id="87958"/>
    <lineage>
        <taxon>Eukaryota</taxon>
        <taxon>Metazoa</taxon>
        <taxon>Spiralia</taxon>
        <taxon>Lophotrochozoa</taxon>
        <taxon>Mollusca</taxon>
        <taxon>Gastropoda</taxon>
        <taxon>Patellogastropoda</taxon>
        <taxon>Patelloidea</taxon>
        <taxon>Patellidae</taxon>
        <taxon>Patella</taxon>
    </lineage>
</organism>
<evidence type="ECO:0000256" key="2">
    <source>
        <dbReference type="ARBA" id="ARBA00022723"/>
    </source>
</evidence>
<keyword evidence="2" id="KW-0479">Metal-binding</keyword>
<feature type="domain" description="DDE Tnp4" evidence="3">
    <location>
        <begin position="1"/>
        <end position="86"/>
    </location>
</feature>
<proteinExistence type="predicted"/>
<reference evidence="4 5" key="1">
    <citation type="submission" date="2024-01" db="EMBL/GenBank/DDBJ databases">
        <title>The genome of the rayed Mediterranean limpet Patella caerulea (Linnaeus, 1758).</title>
        <authorList>
            <person name="Anh-Thu Weber A."/>
            <person name="Halstead-Nussloch G."/>
        </authorList>
    </citation>
    <scope>NUCLEOTIDE SEQUENCE [LARGE SCALE GENOMIC DNA]</scope>
    <source>
        <strain evidence="4">AATW-2023a</strain>
        <tissue evidence="4">Whole specimen</tissue>
    </source>
</reference>
<dbReference type="AlphaFoldDB" id="A0AAN8PGE5"/>
<dbReference type="PANTHER" id="PTHR23080">
    <property type="entry name" value="THAP DOMAIN PROTEIN"/>
    <property type="match status" value="1"/>
</dbReference>
<accession>A0AAN8PGE5</accession>
<dbReference type="Pfam" id="PF13359">
    <property type="entry name" value="DDE_Tnp_4"/>
    <property type="match status" value="1"/>
</dbReference>
<dbReference type="Proteomes" id="UP001347796">
    <property type="component" value="Unassembled WGS sequence"/>
</dbReference>